<dbReference type="InterPro" id="IPR015517">
    <property type="entry name" value="dCMP_deaminase-rel"/>
</dbReference>
<protein>
    <submittedName>
        <fullName evidence="6">ComEB Deoxycytidylate deaminase</fullName>
    </submittedName>
</protein>
<dbReference type="PANTHER" id="PTHR11086">
    <property type="entry name" value="DEOXYCYTIDYLATE DEAMINASE-RELATED"/>
    <property type="match status" value="1"/>
</dbReference>
<evidence type="ECO:0000259" key="5">
    <source>
        <dbReference type="PROSITE" id="PS51747"/>
    </source>
</evidence>
<dbReference type="PANTHER" id="PTHR11086:SF18">
    <property type="entry name" value="DEOXYCYTIDYLATE DEAMINASE"/>
    <property type="match status" value="1"/>
</dbReference>
<sequence length="196" mass="21395">MITTKIDNVPCPVCNGVCGVEVAPRDWFDCATCDATGVVPRGHVAYITRNDLTKWDRRFIELAEAVAAWSKGPRKRIGSAIVRPDRSIASLGYNGPPRGFDDAAFLAMSRDEQHAVVIHAEINAIEQRHEAEDLAGYTLYVSPLFPCHRCAARIVEAGISRVVAYCGHISPDWRESAKQAEAVLIAAGVSCLFITD</sequence>
<evidence type="ECO:0000256" key="4">
    <source>
        <dbReference type="ARBA" id="ARBA00022833"/>
    </source>
</evidence>
<evidence type="ECO:0000256" key="2">
    <source>
        <dbReference type="ARBA" id="ARBA00022723"/>
    </source>
</evidence>
<keyword evidence="3" id="KW-0378">Hydrolase</keyword>
<reference evidence="6" key="1">
    <citation type="submission" date="2020-04" db="EMBL/GenBank/DDBJ databases">
        <authorList>
            <person name="Chiriac C."/>
            <person name="Salcher M."/>
            <person name="Ghai R."/>
            <person name="Kavagutti S V."/>
        </authorList>
    </citation>
    <scope>NUCLEOTIDE SEQUENCE</scope>
</reference>
<evidence type="ECO:0000256" key="3">
    <source>
        <dbReference type="ARBA" id="ARBA00022801"/>
    </source>
</evidence>
<dbReference type="PROSITE" id="PS00903">
    <property type="entry name" value="CYT_DCMP_DEAMINASES_1"/>
    <property type="match status" value="1"/>
</dbReference>
<gene>
    <name evidence="6" type="ORF">UFOVP40_20</name>
</gene>
<dbReference type="GO" id="GO:0008270">
    <property type="term" value="F:zinc ion binding"/>
    <property type="evidence" value="ECO:0007669"/>
    <property type="project" value="InterPro"/>
</dbReference>
<dbReference type="GO" id="GO:0004132">
    <property type="term" value="F:dCMP deaminase activity"/>
    <property type="evidence" value="ECO:0007669"/>
    <property type="project" value="TreeGrafter"/>
</dbReference>
<dbReference type="SUPFAM" id="SSF53927">
    <property type="entry name" value="Cytidine deaminase-like"/>
    <property type="match status" value="1"/>
</dbReference>
<dbReference type="Pfam" id="PF00383">
    <property type="entry name" value="dCMP_cyt_deam_1"/>
    <property type="match status" value="1"/>
</dbReference>
<accession>A0A6J5KQ00</accession>
<feature type="domain" description="CMP/dCMP-type deaminase" evidence="5">
    <location>
        <begin position="54"/>
        <end position="184"/>
    </location>
</feature>
<name>A0A6J5KQ00_9CAUD</name>
<evidence type="ECO:0000313" key="6">
    <source>
        <dbReference type="EMBL" id="CAB4123336.1"/>
    </source>
</evidence>
<keyword evidence="2" id="KW-0479">Metal-binding</keyword>
<evidence type="ECO:0000256" key="1">
    <source>
        <dbReference type="ARBA" id="ARBA00006576"/>
    </source>
</evidence>
<dbReference type="InterPro" id="IPR016193">
    <property type="entry name" value="Cytidine_deaminase-like"/>
</dbReference>
<keyword evidence="4" id="KW-0862">Zinc</keyword>
<proteinExistence type="inferred from homology"/>
<dbReference type="PROSITE" id="PS51747">
    <property type="entry name" value="CYT_DCMP_DEAMINASES_2"/>
    <property type="match status" value="1"/>
</dbReference>
<dbReference type="EMBL" id="LR796170">
    <property type="protein sequence ID" value="CAB4123336.1"/>
    <property type="molecule type" value="Genomic_DNA"/>
</dbReference>
<comment type="similarity">
    <text evidence="1">Belongs to the cytidine and deoxycytidylate deaminase family.</text>
</comment>
<dbReference type="InterPro" id="IPR002125">
    <property type="entry name" value="CMP_dCMP_dom"/>
</dbReference>
<dbReference type="Gene3D" id="3.40.140.10">
    <property type="entry name" value="Cytidine Deaminase, domain 2"/>
    <property type="match status" value="1"/>
</dbReference>
<dbReference type="InterPro" id="IPR016192">
    <property type="entry name" value="APOBEC/CMP_deaminase_Zn-bd"/>
</dbReference>
<organism evidence="6">
    <name type="scientific">uncultured Caudovirales phage</name>
    <dbReference type="NCBI Taxonomy" id="2100421"/>
    <lineage>
        <taxon>Viruses</taxon>
        <taxon>Duplodnaviria</taxon>
        <taxon>Heunggongvirae</taxon>
        <taxon>Uroviricota</taxon>
        <taxon>Caudoviricetes</taxon>
        <taxon>Peduoviridae</taxon>
        <taxon>Maltschvirus</taxon>
        <taxon>Maltschvirus maltsch</taxon>
    </lineage>
</organism>